<evidence type="ECO:0000313" key="3">
    <source>
        <dbReference type="Proteomes" id="UP000315971"/>
    </source>
</evidence>
<dbReference type="Proteomes" id="UP000315971">
    <property type="component" value="Unassembled WGS sequence"/>
</dbReference>
<proteinExistence type="predicted"/>
<gene>
    <name evidence="2" type="ORF">SAMN06265350_101356</name>
</gene>
<keyword evidence="3" id="KW-1185">Reference proteome</keyword>
<dbReference type="Gene3D" id="3.40.50.12230">
    <property type="match status" value="1"/>
</dbReference>
<name>A0A521ARY6_9SPHI</name>
<dbReference type="SUPFAM" id="SSF53328">
    <property type="entry name" value="Formyltransferase"/>
    <property type="match status" value="1"/>
</dbReference>
<reference evidence="2 3" key="1">
    <citation type="submission" date="2017-05" db="EMBL/GenBank/DDBJ databases">
        <authorList>
            <person name="Varghese N."/>
            <person name="Submissions S."/>
        </authorList>
    </citation>
    <scope>NUCLEOTIDE SEQUENCE [LARGE SCALE GENOMIC DNA]</scope>
    <source>
        <strain evidence="2 3">DSM 21342</strain>
    </source>
</reference>
<dbReference type="GO" id="GO:0004479">
    <property type="term" value="F:methionyl-tRNA formyltransferase activity"/>
    <property type="evidence" value="ECO:0007669"/>
    <property type="project" value="TreeGrafter"/>
</dbReference>
<organism evidence="2 3">
    <name type="scientific">Solitalea koreensis</name>
    <dbReference type="NCBI Taxonomy" id="543615"/>
    <lineage>
        <taxon>Bacteria</taxon>
        <taxon>Pseudomonadati</taxon>
        <taxon>Bacteroidota</taxon>
        <taxon>Sphingobacteriia</taxon>
        <taxon>Sphingobacteriales</taxon>
        <taxon>Sphingobacteriaceae</taxon>
        <taxon>Solitalea</taxon>
    </lineage>
</organism>
<dbReference type="PANTHER" id="PTHR11138">
    <property type="entry name" value="METHIONYL-TRNA FORMYLTRANSFERASE"/>
    <property type="match status" value="1"/>
</dbReference>
<evidence type="ECO:0000259" key="1">
    <source>
        <dbReference type="Pfam" id="PF00551"/>
    </source>
</evidence>
<dbReference type="Pfam" id="PF00551">
    <property type="entry name" value="Formyl_trans_N"/>
    <property type="match status" value="1"/>
</dbReference>
<protein>
    <submittedName>
        <fullName evidence="2">Formyl transferase</fullName>
    </submittedName>
</protein>
<feature type="domain" description="Formyl transferase N-terminal" evidence="1">
    <location>
        <begin position="64"/>
        <end position="188"/>
    </location>
</feature>
<keyword evidence="2" id="KW-0808">Transferase</keyword>
<evidence type="ECO:0000313" key="2">
    <source>
        <dbReference type="EMBL" id="SMO37603.1"/>
    </source>
</evidence>
<dbReference type="AlphaFoldDB" id="A0A521ARY6"/>
<dbReference type="EMBL" id="FXSZ01000001">
    <property type="protein sequence ID" value="SMO37603.1"/>
    <property type="molecule type" value="Genomic_DNA"/>
</dbReference>
<dbReference type="GO" id="GO:0005829">
    <property type="term" value="C:cytosol"/>
    <property type="evidence" value="ECO:0007669"/>
    <property type="project" value="TreeGrafter"/>
</dbReference>
<dbReference type="RefSeq" id="WP_142600936.1">
    <property type="nucleotide sequence ID" value="NZ_FXSZ01000001.1"/>
</dbReference>
<dbReference type="OrthoDB" id="1092294at2"/>
<dbReference type="InterPro" id="IPR002376">
    <property type="entry name" value="Formyl_transf_N"/>
</dbReference>
<accession>A0A521ARY6</accession>
<sequence length="215" mass="24209">MKIVYIGTHNNPILDALLSTEEVIGIAESVNSHQSTLINRVAFSLNDFNRLIKGEGYLQLSRVARKKKIPFFAFTKEEQSDFAQWIKKLNPELLVIYSMGHLLSKEIVDLPNLTIINYHPSLLPQYRGPNPDFWIYYYMDLNPGGTVHLVDHGEDTGAILFAEGFTLSLGERYSSYKRKSMALGAKLIKKAIKSLKTGSAEKYMQIGSSDFSKGT</sequence>
<dbReference type="InterPro" id="IPR036477">
    <property type="entry name" value="Formyl_transf_N_sf"/>
</dbReference>
<dbReference type="PANTHER" id="PTHR11138:SF5">
    <property type="entry name" value="METHIONYL-TRNA FORMYLTRANSFERASE, MITOCHONDRIAL"/>
    <property type="match status" value="1"/>
</dbReference>